<evidence type="ECO:0000256" key="1">
    <source>
        <dbReference type="SAM" id="MobiDB-lite"/>
    </source>
</evidence>
<name>A0A9N9KXC3_9HELO</name>
<feature type="region of interest" description="Disordered" evidence="1">
    <location>
        <begin position="1"/>
        <end position="25"/>
    </location>
</feature>
<proteinExistence type="predicted"/>
<gene>
    <name evidence="2" type="ORF">HYFRA_00004458</name>
</gene>
<keyword evidence="3" id="KW-1185">Reference proteome</keyword>
<dbReference type="Proteomes" id="UP000696280">
    <property type="component" value="Unassembled WGS sequence"/>
</dbReference>
<reference evidence="2" key="1">
    <citation type="submission" date="2021-07" db="EMBL/GenBank/DDBJ databases">
        <authorList>
            <person name="Durling M."/>
        </authorList>
    </citation>
    <scope>NUCLEOTIDE SEQUENCE</scope>
</reference>
<sequence>MASSLVFPSQMPIPTGGFPETATRPQLSREATRIILQASSFEIRWMDVRCEQILPTLTPMSDFDVRIILPHPCDDYMILFSFVGIKPMEDIKDFILS</sequence>
<dbReference type="EMBL" id="CAJVRL010000057">
    <property type="protein sequence ID" value="CAG8954543.1"/>
    <property type="molecule type" value="Genomic_DNA"/>
</dbReference>
<comment type="caution">
    <text evidence="2">The sequence shown here is derived from an EMBL/GenBank/DDBJ whole genome shotgun (WGS) entry which is preliminary data.</text>
</comment>
<protein>
    <submittedName>
        <fullName evidence="2">Uncharacterized protein</fullName>
    </submittedName>
</protein>
<organism evidence="2 3">
    <name type="scientific">Hymenoscyphus fraxineus</name>
    <dbReference type="NCBI Taxonomy" id="746836"/>
    <lineage>
        <taxon>Eukaryota</taxon>
        <taxon>Fungi</taxon>
        <taxon>Dikarya</taxon>
        <taxon>Ascomycota</taxon>
        <taxon>Pezizomycotina</taxon>
        <taxon>Leotiomycetes</taxon>
        <taxon>Helotiales</taxon>
        <taxon>Helotiaceae</taxon>
        <taxon>Hymenoscyphus</taxon>
    </lineage>
</organism>
<evidence type="ECO:0000313" key="3">
    <source>
        <dbReference type="Proteomes" id="UP000696280"/>
    </source>
</evidence>
<dbReference type="AlphaFoldDB" id="A0A9N9KXC3"/>
<accession>A0A9N9KXC3</accession>
<evidence type="ECO:0000313" key="2">
    <source>
        <dbReference type="EMBL" id="CAG8954543.1"/>
    </source>
</evidence>